<evidence type="ECO:0000259" key="6">
    <source>
        <dbReference type="PROSITE" id="PS51164"/>
    </source>
</evidence>
<dbReference type="SMART" id="SM00236">
    <property type="entry name" value="fCBD"/>
    <property type="match status" value="1"/>
</dbReference>
<evidence type="ECO:0000256" key="5">
    <source>
        <dbReference type="SAM" id="MobiDB-lite"/>
    </source>
</evidence>
<dbReference type="SUPFAM" id="SSF53474">
    <property type="entry name" value="alpha/beta-Hydrolases"/>
    <property type="match status" value="2"/>
</dbReference>
<dbReference type="Proteomes" id="UP001370758">
    <property type="component" value="Unassembled WGS sequence"/>
</dbReference>
<reference evidence="7 8" key="1">
    <citation type="submission" date="2023-08" db="EMBL/GenBank/DDBJ databases">
        <authorList>
            <person name="Palmer J.M."/>
        </authorList>
    </citation>
    <scope>NUCLEOTIDE SEQUENCE [LARGE SCALE GENOMIC DNA]</scope>
    <source>
        <strain evidence="7 8">TWF481</strain>
    </source>
</reference>
<accession>A0AAV9WLU1</accession>
<feature type="compositionally biased region" description="Low complexity" evidence="5">
    <location>
        <begin position="294"/>
        <end position="356"/>
    </location>
</feature>
<organism evidence="7 8">
    <name type="scientific">Arthrobotrys musiformis</name>
    <dbReference type="NCBI Taxonomy" id="47236"/>
    <lineage>
        <taxon>Eukaryota</taxon>
        <taxon>Fungi</taxon>
        <taxon>Dikarya</taxon>
        <taxon>Ascomycota</taxon>
        <taxon>Pezizomycotina</taxon>
        <taxon>Orbiliomycetes</taxon>
        <taxon>Orbiliales</taxon>
        <taxon>Orbiliaceae</taxon>
        <taxon>Arthrobotrys</taxon>
    </lineage>
</organism>
<dbReference type="GO" id="GO:0045493">
    <property type="term" value="P:xylan catabolic process"/>
    <property type="evidence" value="ECO:0007669"/>
    <property type="project" value="UniProtKB-UniRule"/>
</dbReference>
<dbReference type="GO" id="GO:0052689">
    <property type="term" value="F:carboxylic ester hydrolase activity"/>
    <property type="evidence" value="ECO:0007669"/>
    <property type="project" value="UniProtKB-KW"/>
</dbReference>
<sequence length="394" mass="42570">MRVSTFLSFAAVVGSALSQLSSTLQLVTEDFGENPTNTPFYIYVPTSVTSNPAVIVGAHWCTGSGPDFFSGTQYARYADTYGYIVIYPSANRSSKCWDVASNATLTHNGGSDSLAIVNMVKWTLNRYNGDANRVFITGMSSGGMMTQVMMGAYPDIFKAGSAWAGVPYGCFAGPTEWNNDCSTGVLHKTAQEWGDDVRRAYPGYTGSRPKLQIWHGTLDAALSYNNVAESNKMWSNVFGISFTRNETDTPIPNYTKMIYGDGTKYVAYSAEGVEHNIPIRDLDALEWFGIYKPSSSSTTTTASRTTTSSSRTTSATTTATTTRSTTTTTRSTTTTSSRTTTTPTTTSRTTTTSASTGTVGQWGQCGGIGYTGPTECSGGWKCTKLNDYYWQCLQ</sequence>
<proteinExistence type="inferred from homology"/>
<evidence type="ECO:0000256" key="3">
    <source>
        <dbReference type="ARBA" id="ARBA00022801"/>
    </source>
</evidence>
<name>A0AAV9WLU1_9PEZI</name>
<feature type="signal peptide" evidence="4">
    <location>
        <begin position="1"/>
        <end position="18"/>
    </location>
</feature>
<dbReference type="InterPro" id="IPR029058">
    <property type="entry name" value="AB_hydrolase_fold"/>
</dbReference>
<keyword evidence="8" id="KW-1185">Reference proteome</keyword>
<dbReference type="Gene3D" id="3.40.50.1820">
    <property type="entry name" value="alpha/beta hydrolase"/>
    <property type="match status" value="1"/>
</dbReference>
<dbReference type="Pfam" id="PF10503">
    <property type="entry name" value="Esterase_PHB"/>
    <property type="match status" value="1"/>
</dbReference>
<keyword evidence="4" id="KW-0624">Polysaccharide degradation</keyword>
<gene>
    <name evidence="7" type="ORF">TWF481_004840</name>
</gene>
<evidence type="ECO:0000256" key="1">
    <source>
        <dbReference type="ARBA" id="ARBA00022487"/>
    </source>
</evidence>
<dbReference type="PROSITE" id="PS51164">
    <property type="entry name" value="CBM1_2"/>
    <property type="match status" value="1"/>
</dbReference>
<evidence type="ECO:0000256" key="2">
    <source>
        <dbReference type="ARBA" id="ARBA00022729"/>
    </source>
</evidence>
<dbReference type="EMBL" id="JAVHJL010000002">
    <property type="protein sequence ID" value="KAK6510126.1"/>
    <property type="molecule type" value="Genomic_DNA"/>
</dbReference>
<dbReference type="InterPro" id="IPR000254">
    <property type="entry name" value="CBD"/>
</dbReference>
<dbReference type="Pfam" id="PF00734">
    <property type="entry name" value="CBM_1"/>
    <property type="match status" value="1"/>
</dbReference>
<dbReference type="GO" id="GO:0030248">
    <property type="term" value="F:cellulose binding"/>
    <property type="evidence" value="ECO:0007669"/>
    <property type="project" value="InterPro"/>
</dbReference>
<evidence type="ECO:0000313" key="7">
    <source>
        <dbReference type="EMBL" id="KAK6510126.1"/>
    </source>
</evidence>
<dbReference type="EC" id="3.1.1.-" evidence="4"/>
<keyword evidence="3 4" id="KW-0378">Hydrolase</keyword>
<dbReference type="InterPro" id="IPR035971">
    <property type="entry name" value="CBD_sf"/>
</dbReference>
<comment type="subcellular location">
    <subcellularLocation>
        <location evidence="4">Secreted</location>
    </subcellularLocation>
</comment>
<evidence type="ECO:0000313" key="8">
    <source>
        <dbReference type="Proteomes" id="UP001370758"/>
    </source>
</evidence>
<dbReference type="SUPFAM" id="SSF57180">
    <property type="entry name" value="Cellulose-binding domain"/>
    <property type="match status" value="1"/>
</dbReference>
<dbReference type="GO" id="GO:0005576">
    <property type="term" value="C:extracellular region"/>
    <property type="evidence" value="ECO:0007669"/>
    <property type="project" value="UniProtKB-SubCell"/>
</dbReference>
<keyword evidence="4" id="KW-0119">Carbohydrate metabolism</keyword>
<dbReference type="InterPro" id="IPR010126">
    <property type="entry name" value="Esterase_phb"/>
</dbReference>
<dbReference type="PROSITE" id="PS00562">
    <property type="entry name" value="CBM1_1"/>
    <property type="match status" value="1"/>
</dbReference>
<dbReference type="PANTHER" id="PTHR43037:SF5">
    <property type="entry name" value="FERULOYL ESTERASE"/>
    <property type="match status" value="1"/>
</dbReference>
<comment type="caution">
    <text evidence="7">The sequence shown here is derived from an EMBL/GenBank/DDBJ whole genome shotgun (WGS) entry which is preliminary data.</text>
</comment>
<protein>
    <recommendedName>
        <fullName evidence="4">Carboxylic ester hydrolase</fullName>
        <ecNumber evidence="4">3.1.1.-</ecNumber>
    </recommendedName>
</protein>
<evidence type="ECO:0000256" key="4">
    <source>
        <dbReference type="RuleBase" id="RU367147"/>
    </source>
</evidence>
<feature type="region of interest" description="Disordered" evidence="5">
    <location>
        <begin position="294"/>
        <end position="358"/>
    </location>
</feature>
<dbReference type="AlphaFoldDB" id="A0AAV9WLU1"/>
<comment type="function">
    <text evidence="4">Esterase involved in the hydrolysis of xylan, a major structural heterogeneous polysaccharide found in plant biomass representing the second most abundant polysaccharide in the biosphere, after cellulose.</text>
</comment>
<feature type="chain" id="PRO_5043086482" description="Carboxylic ester hydrolase" evidence="4">
    <location>
        <begin position="19"/>
        <end position="394"/>
    </location>
</feature>
<feature type="domain" description="CBM1" evidence="6">
    <location>
        <begin position="357"/>
        <end position="393"/>
    </location>
</feature>
<dbReference type="InterPro" id="IPR050955">
    <property type="entry name" value="Plant_Biomass_Hydrol_Est"/>
</dbReference>
<keyword evidence="4" id="KW-0964">Secreted</keyword>
<dbReference type="PANTHER" id="PTHR43037">
    <property type="entry name" value="UNNAMED PRODUCT-RELATED"/>
    <property type="match status" value="1"/>
</dbReference>
<dbReference type="NCBIfam" id="TIGR01840">
    <property type="entry name" value="esterase_phb"/>
    <property type="match status" value="1"/>
</dbReference>
<keyword evidence="1 4" id="KW-0719">Serine esterase</keyword>
<keyword evidence="2 4" id="KW-0732">Signal</keyword>
<comment type="similarity">
    <text evidence="4">Belongs to the carbohydrate esterase 1 (CE1) family.</text>
</comment>